<feature type="domain" description="D-isomer specific 2-hydroxyacid dehydrogenase NAD-binding" evidence="6">
    <location>
        <begin position="109"/>
        <end position="285"/>
    </location>
</feature>
<evidence type="ECO:0000256" key="1">
    <source>
        <dbReference type="ARBA" id="ARBA00005854"/>
    </source>
</evidence>
<dbReference type="EMBL" id="VJZE01000003">
    <property type="protein sequence ID" value="MPY38615.1"/>
    <property type="molecule type" value="Genomic_DNA"/>
</dbReference>
<dbReference type="InterPro" id="IPR036291">
    <property type="entry name" value="NAD(P)-bd_dom_sf"/>
</dbReference>
<comment type="caution">
    <text evidence="7">The sequence shown here is derived from an EMBL/GenBank/DDBJ whole genome shotgun (WGS) entry which is preliminary data.</text>
</comment>
<dbReference type="PANTHER" id="PTHR10996:SF178">
    <property type="entry name" value="2-HYDROXYACID DEHYDROGENASE YGL185C-RELATED"/>
    <property type="match status" value="1"/>
</dbReference>
<dbReference type="PROSITE" id="PS00671">
    <property type="entry name" value="D_2_HYDROXYACID_DH_3"/>
    <property type="match status" value="1"/>
</dbReference>
<dbReference type="AlphaFoldDB" id="A0A5N8VXF3"/>
<dbReference type="Pfam" id="PF00389">
    <property type="entry name" value="2-Hacid_dh"/>
    <property type="match status" value="1"/>
</dbReference>
<evidence type="ECO:0000313" key="7">
    <source>
        <dbReference type="EMBL" id="MPY38615.1"/>
    </source>
</evidence>
<evidence type="ECO:0000259" key="5">
    <source>
        <dbReference type="Pfam" id="PF00389"/>
    </source>
</evidence>
<comment type="similarity">
    <text evidence="1 4">Belongs to the D-isomer specific 2-hydroxyacid dehydrogenase family.</text>
</comment>
<evidence type="ECO:0000256" key="4">
    <source>
        <dbReference type="RuleBase" id="RU003719"/>
    </source>
</evidence>
<reference evidence="7 8" key="1">
    <citation type="submission" date="2019-07" db="EMBL/GenBank/DDBJ databases">
        <title>New species of Amycolatopsis and Streptomyces.</title>
        <authorList>
            <person name="Duangmal K."/>
            <person name="Teo W.F.A."/>
            <person name="Lipun K."/>
        </authorList>
    </citation>
    <scope>NUCLEOTIDE SEQUENCE [LARGE SCALE GENOMIC DNA]</scope>
    <source>
        <strain evidence="7 8">TISTR 2346</strain>
    </source>
</reference>
<dbReference type="Proteomes" id="UP000326979">
    <property type="component" value="Unassembled WGS sequence"/>
</dbReference>
<protein>
    <submittedName>
        <fullName evidence="7">D-glycerate dehydrogenase</fullName>
    </submittedName>
</protein>
<dbReference type="PANTHER" id="PTHR10996">
    <property type="entry name" value="2-HYDROXYACID DEHYDROGENASE-RELATED"/>
    <property type="match status" value="1"/>
</dbReference>
<dbReference type="GO" id="GO:0016618">
    <property type="term" value="F:hydroxypyruvate reductase [NAD(P)H] activity"/>
    <property type="evidence" value="ECO:0007669"/>
    <property type="project" value="TreeGrafter"/>
</dbReference>
<organism evidence="7 8">
    <name type="scientific">Streptomyces phyllanthi</name>
    <dbReference type="NCBI Taxonomy" id="1803180"/>
    <lineage>
        <taxon>Bacteria</taxon>
        <taxon>Bacillati</taxon>
        <taxon>Actinomycetota</taxon>
        <taxon>Actinomycetes</taxon>
        <taxon>Kitasatosporales</taxon>
        <taxon>Streptomycetaceae</taxon>
        <taxon>Streptomyces</taxon>
    </lineage>
</organism>
<evidence type="ECO:0000313" key="8">
    <source>
        <dbReference type="Proteomes" id="UP000326979"/>
    </source>
</evidence>
<dbReference type="GO" id="GO:0005829">
    <property type="term" value="C:cytosol"/>
    <property type="evidence" value="ECO:0007669"/>
    <property type="project" value="TreeGrafter"/>
</dbReference>
<dbReference type="GO" id="GO:0030267">
    <property type="term" value="F:glyoxylate reductase (NADPH) activity"/>
    <property type="evidence" value="ECO:0007669"/>
    <property type="project" value="TreeGrafter"/>
</dbReference>
<dbReference type="SUPFAM" id="SSF52283">
    <property type="entry name" value="Formate/glycerate dehydrogenase catalytic domain-like"/>
    <property type="match status" value="1"/>
</dbReference>
<keyword evidence="8" id="KW-1185">Reference proteome</keyword>
<feature type="domain" description="D-isomer specific 2-hydroxyacid dehydrogenase catalytic" evidence="5">
    <location>
        <begin position="30"/>
        <end position="307"/>
    </location>
</feature>
<dbReference type="FunFam" id="3.40.50.720:FF:000203">
    <property type="entry name" value="D-3-phosphoglycerate dehydrogenase (SerA)"/>
    <property type="match status" value="1"/>
</dbReference>
<evidence type="ECO:0000259" key="6">
    <source>
        <dbReference type="Pfam" id="PF02826"/>
    </source>
</evidence>
<dbReference type="InterPro" id="IPR006139">
    <property type="entry name" value="D-isomer_2_OHA_DH_cat_dom"/>
</dbReference>
<dbReference type="OrthoDB" id="117809at2"/>
<dbReference type="RefSeq" id="WP_152779374.1">
    <property type="nucleotide sequence ID" value="NZ_BAABEQ010000014.1"/>
</dbReference>
<dbReference type="Gene3D" id="3.40.50.720">
    <property type="entry name" value="NAD(P)-binding Rossmann-like Domain"/>
    <property type="match status" value="2"/>
</dbReference>
<sequence>MRTADHRILVTADLPGLSAALLQPLSPKPWHGHDRDSLLRAVAGCDALLVTANERVDEALLRAAGDGLRVIGTYSVGTDHVDLEACARAGVRVVTAAGTLAAAMAEHTFGLMLACARRIVEADRFVRTGADWRWEPDAFLGAQLAGHRLGVLGMGAIGQAVARRARAFDMEVHYLRHRPEAVHAPDLIPQETPADLARVSDFLTIHVPLTPRTDRMVDKAVMAALPPGAVIVNTSRGRVVVQSAMVELLESGHLGGVALDVFEDEPLVPDELRRNPRAVLTPHIGSATTTTRQGMTAEVLRRIKLVLER</sequence>
<dbReference type="Pfam" id="PF02826">
    <property type="entry name" value="2-Hacid_dh_C"/>
    <property type="match status" value="1"/>
</dbReference>
<name>A0A5N8VXF3_9ACTN</name>
<evidence type="ECO:0000256" key="2">
    <source>
        <dbReference type="ARBA" id="ARBA00023002"/>
    </source>
</evidence>
<accession>A0A5N8VXF3</accession>
<dbReference type="GO" id="GO:0051287">
    <property type="term" value="F:NAD binding"/>
    <property type="evidence" value="ECO:0007669"/>
    <property type="project" value="InterPro"/>
</dbReference>
<gene>
    <name evidence="7" type="ORF">FNH04_01140</name>
</gene>
<dbReference type="InterPro" id="IPR050223">
    <property type="entry name" value="D-isomer_2-hydroxyacid_DH"/>
</dbReference>
<dbReference type="SUPFAM" id="SSF51735">
    <property type="entry name" value="NAD(P)-binding Rossmann-fold domains"/>
    <property type="match status" value="1"/>
</dbReference>
<keyword evidence="2 4" id="KW-0560">Oxidoreductase</keyword>
<evidence type="ECO:0000256" key="3">
    <source>
        <dbReference type="ARBA" id="ARBA00023027"/>
    </source>
</evidence>
<dbReference type="InterPro" id="IPR029753">
    <property type="entry name" value="D-isomer_DH_CS"/>
</dbReference>
<dbReference type="InterPro" id="IPR006140">
    <property type="entry name" value="D-isomer_DH_NAD-bd"/>
</dbReference>
<proteinExistence type="inferred from homology"/>
<keyword evidence="3" id="KW-0520">NAD</keyword>